<dbReference type="GO" id="GO:0016887">
    <property type="term" value="F:ATP hydrolysis activity"/>
    <property type="evidence" value="ECO:0007669"/>
    <property type="project" value="InterPro"/>
</dbReference>
<keyword evidence="2" id="KW-0813">Transport</keyword>
<evidence type="ECO:0000313" key="6">
    <source>
        <dbReference type="EMBL" id="EMI17884.1"/>
    </source>
</evidence>
<dbReference type="SUPFAM" id="SSF52540">
    <property type="entry name" value="P-loop containing nucleoside triphosphate hydrolases"/>
    <property type="match status" value="1"/>
</dbReference>
<evidence type="ECO:0000313" key="7">
    <source>
        <dbReference type="Proteomes" id="UP000011991"/>
    </source>
</evidence>
<feature type="domain" description="ABC transporter" evidence="5">
    <location>
        <begin position="45"/>
        <end position="266"/>
    </location>
</feature>
<dbReference type="SMART" id="SM00382">
    <property type="entry name" value="AAA"/>
    <property type="match status" value="1"/>
</dbReference>
<dbReference type="AlphaFoldDB" id="M5RVA5"/>
<keyword evidence="7" id="KW-1185">Reference proteome</keyword>
<dbReference type="Gene3D" id="3.40.50.300">
    <property type="entry name" value="P-loop containing nucleotide triphosphate hydrolases"/>
    <property type="match status" value="1"/>
</dbReference>
<sequence>MSTAIKIENLSKRYKLGLTHAGSVRELVNRTASRLMGRSSKPSALSAEDPSRVDSDGMFWALRDIDLEIPTGEAIGIIGRNGAGKSTLLKVLSRITQPTAGRIELRGRVASLLEVGTGFHPELTGRENVYLNGTILGMTRTGIRKRFNEIVQFAGIEKFIDTPVKRYSSGMTVRLGFAVAAHLEPEILIVDEVLAVGDIEFQQRCLGKMDEVASSGRTVLFVSHNMATVRQLTERSVVLKQGSIAFLGPTEEAIDVYTANNRDVANDSGRRQMDGMGERVRLESIRFQKNDTFFEVDEPLIIDVVSRSLEYSGDARISLTMYRGDGAPVGSCFSRESVSLQANNTTKINLQLNDLRLAPGSYYFAISIGTGNHQTGFVDFDCVTDVLHFEVVRPVLDSGVVAIWHNSWGAIHLPTPIVTSRKSLESYQ</sequence>
<reference evidence="6 7" key="1">
    <citation type="journal article" date="2013" name="Mar. Genomics">
        <title>Expression of sulfatases in Rhodopirellula baltica and the diversity of sulfatases in the genus Rhodopirellula.</title>
        <authorList>
            <person name="Wegner C.E."/>
            <person name="Richter-Heitmann T."/>
            <person name="Klindworth A."/>
            <person name="Klockow C."/>
            <person name="Richter M."/>
            <person name="Achstetter T."/>
            <person name="Glockner F.O."/>
            <person name="Harder J."/>
        </authorList>
    </citation>
    <scope>NUCLEOTIDE SEQUENCE [LARGE SCALE GENOMIC DNA]</scope>
    <source>
        <strain evidence="6 7">SM1</strain>
    </source>
</reference>
<proteinExistence type="inferred from homology"/>
<dbReference type="GO" id="GO:0005524">
    <property type="term" value="F:ATP binding"/>
    <property type="evidence" value="ECO:0007669"/>
    <property type="project" value="UniProtKB-KW"/>
</dbReference>
<keyword evidence="3" id="KW-0547">Nucleotide-binding</keyword>
<dbReference type="PATRIC" id="fig|1265738.3.peg.5196"/>
<keyword evidence="4 6" id="KW-0067">ATP-binding</keyword>
<comment type="caution">
    <text evidence="6">The sequence shown here is derived from an EMBL/GenBank/DDBJ whole genome shotgun (WGS) entry which is preliminary data.</text>
</comment>
<comment type="similarity">
    <text evidence="1">Belongs to the ABC transporter superfamily.</text>
</comment>
<dbReference type="PANTHER" id="PTHR46743">
    <property type="entry name" value="TEICHOIC ACIDS EXPORT ATP-BINDING PROTEIN TAGH"/>
    <property type="match status" value="1"/>
</dbReference>
<dbReference type="RefSeq" id="WP_008702522.1">
    <property type="nucleotide sequence ID" value="NZ_ANOG01000737.1"/>
</dbReference>
<evidence type="ECO:0000256" key="3">
    <source>
        <dbReference type="ARBA" id="ARBA00022741"/>
    </source>
</evidence>
<dbReference type="InterPro" id="IPR050683">
    <property type="entry name" value="Bact_Polysacc_Export_ATP-bd"/>
</dbReference>
<dbReference type="PANTHER" id="PTHR46743:SF2">
    <property type="entry name" value="TEICHOIC ACIDS EXPORT ATP-BINDING PROTEIN TAGH"/>
    <property type="match status" value="1"/>
</dbReference>
<name>M5RVA5_9BACT</name>
<dbReference type="CDD" id="cd10147">
    <property type="entry name" value="Wzt_C-like"/>
    <property type="match status" value="1"/>
</dbReference>
<protein>
    <submittedName>
        <fullName evidence="6">Polysaccharide ABC transporter, ATP-binding protein</fullName>
    </submittedName>
</protein>
<gene>
    <name evidence="6" type="ORF">RMSM_05170</name>
</gene>
<evidence type="ECO:0000256" key="1">
    <source>
        <dbReference type="ARBA" id="ARBA00005417"/>
    </source>
</evidence>
<dbReference type="Proteomes" id="UP000011991">
    <property type="component" value="Unassembled WGS sequence"/>
</dbReference>
<dbReference type="Pfam" id="PF00005">
    <property type="entry name" value="ABC_tran"/>
    <property type="match status" value="1"/>
</dbReference>
<dbReference type="InterPro" id="IPR003439">
    <property type="entry name" value="ABC_transporter-like_ATP-bd"/>
</dbReference>
<dbReference type="EMBL" id="ANOG01000737">
    <property type="protein sequence ID" value="EMI17884.1"/>
    <property type="molecule type" value="Genomic_DNA"/>
</dbReference>
<evidence type="ECO:0000256" key="2">
    <source>
        <dbReference type="ARBA" id="ARBA00022448"/>
    </source>
</evidence>
<dbReference type="Gene3D" id="2.70.50.60">
    <property type="entry name" value="abc- transporter (atp binding component) like domain"/>
    <property type="match status" value="1"/>
</dbReference>
<dbReference type="InterPro" id="IPR015860">
    <property type="entry name" value="ABC_transpr_TagH-like"/>
</dbReference>
<evidence type="ECO:0000256" key="4">
    <source>
        <dbReference type="ARBA" id="ARBA00022840"/>
    </source>
</evidence>
<organism evidence="6 7">
    <name type="scientific">Rhodopirellula maiorica SM1</name>
    <dbReference type="NCBI Taxonomy" id="1265738"/>
    <lineage>
        <taxon>Bacteria</taxon>
        <taxon>Pseudomonadati</taxon>
        <taxon>Planctomycetota</taxon>
        <taxon>Planctomycetia</taxon>
        <taxon>Pirellulales</taxon>
        <taxon>Pirellulaceae</taxon>
        <taxon>Novipirellula</taxon>
    </lineage>
</organism>
<dbReference type="GO" id="GO:0140359">
    <property type="term" value="F:ABC-type transporter activity"/>
    <property type="evidence" value="ECO:0007669"/>
    <property type="project" value="InterPro"/>
</dbReference>
<accession>M5RVA5</accession>
<dbReference type="InterPro" id="IPR029439">
    <property type="entry name" value="Wzt_C"/>
</dbReference>
<dbReference type="InterPro" id="IPR003593">
    <property type="entry name" value="AAA+_ATPase"/>
</dbReference>
<dbReference type="InterPro" id="IPR027417">
    <property type="entry name" value="P-loop_NTPase"/>
</dbReference>
<evidence type="ECO:0000259" key="5">
    <source>
        <dbReference type="PROSITE" id="PS50893"/>
    </source>
</evidence>
<dbReference type="CDD" id="cd03220">
    <property type="entry name" value="ABC_KpsT_Wzt"/>
    <property type="match status" value="1"/>
</dbReference>
<dbReference type="PROSITE" id="PS50893">
    <property type="entry name" value="ABC_TRANSPORTER_2"/>
    <property type="match status" value="1"/>
</dbReference>
<dbReference type="GO" id="GO:0016020">
    <property type="term" value="C:membrane"/>
    <property type="evidence" value="ECO:0007669"/>
    <property type="project" value="InterPro"/>
</dbReference>
<dbReference type="Pfam" id="PF14524">
    <property type="entry name" value="Wzt_C"/>
    <property type="match status" value="1"/>
</dbReference>